<feature type="transmembrane region" description="Helical" evidence="1">
    <location>
        <begin position="144"/>
        <end position="167"/>
    </location>
</feature>
<dbReference type="Proteomes" id="UP000664601">
    <property type="component" value="Unassembled WGS sequence"/>
</dbReference>
<evidence type="ECO:0000313" key="2">
    <source>
        <dbReference type="EMBL" id="MBO1306633.1"/>
    </source>
</evidence>
<feature type="transmembrane region" description="Helical" evidence="1">
    <location>
        <begin position="179"/>
        <end position="201"/>
    </location>
</feature>
<keyword evidence="1" id="KW-1133">Transmembrane helix</keyword>
<feature type="transmembrane region" description="Helical" evidence="1">
    <location>
        <begin position="115"/>
        <end position="135"/>
    </location>
</feature>
<comment type="caution">
    <text evidence="2">The sequence shown here is derived from an EMBL/GenBank/DDBJ whole genome shotgun (WGS) entry which is preliminary data.</text>
</comment>
<organism evidence="2 3">
    <name type="scientific">Candidatus Enterococcus moelleringii</name>
    <dbReference type="NCBI Taxonomy" id="2815325"/>
    <lineage>
        <taxon>Bacteria</taxon>
        <taxon>Bacillati</taxon>
        <taxon>Bacillota</taxon>
        <taxon>Bacilli</taxon>
        <taxon>Lactobacillales</taxon>
        <taxon>Enterococcaceae</taxon>
        <taxon>Enterococcus</taxon>
    </lineage>
</organism>
<dbReference type="RefSeq" id="WP_207673564.1">
    <property type="nucleotide sequence ID" value="NZ_JAFREM010000017.1"/>
</dbReference>
<dbReference type="Pfam" id="PF13346">
    <property type="entry name" value="ABC2_membrane_5"/>
    <property type="match status" value="1"/>
</dbReference>
<evidence type="ECO:0000256" key="1">
    <source>
        <dbReference type="SAM" id="Phobius"/>
    </source>
</evidence>
<sequence length="213" mass="24191">MFNLLFKEIRLAAHPNLFIFTCMGALVLVPAYPYGMIFLFSGLGIYISFMYGRETNDIYYTALLPVRKQDTVRSKCWLVVLAQMTQMLISLPFAYFRTLLLSNGNPVGIEANVAFYGMGFLLYALFNLIFLPTFFKTAYKAGKAFILALIPMTIIMTLVEIVVHFPAFEWLDGTNSTDLFRQLPILVVGILLYVVASLLAYRLSVKNFQQVDL</sequence>
<reference evidence="2 3" key="1">
    <citation type="submission" date="2021-03" db="EMBL/GenBank/DDBJ databases">
        <title>Enterococcal diversity collection.</title>
        <authorList>
            <person name="Gilmore M.S."/>
            <person name="Schwartzman J."/>
            <person name="Van Tyne D."/>
            <person name="Martin M."/>
            <person name="Earl A.M."/>
            <person name="Manson A.L."/>
            <person name="Straub T."/>
            <person name="Salamzade R."/>
            <person name="Saavedra J."/>
            <person name="Lebreton F."/>
            <person name="Prichula J."/>
            <person name="Schaufler K."/>
            <person name="Gaca A."/>
            <person name="Sgardioli B."/>
            <person name="Wagenaar J."/>
            <person name="Strong T."/>
        </authorList>
    </citation>
    <scope>NUCLEOTIDE SEQUENCE [LARGE SCALE GENOMIC DNA]</scope>
    <source>
        <strain evidence="2 3">669A</strain>
    </source>
</reference>
<dbReference type="InterPro" id="IPR025699">
    <property type="entry name" value="ABC2_memb-like"/>
</dbReference>
<proteinExistence type="predicted"/>
<feature type="transmembrane region" description="Helical" evidence="1">
    <location>
        <begin position="35"/>
        <end position="52"/>
    </location>
</feature>
<protein>
    <submittedName>
        <fullName evidence="2">ABC-2 transporter permease</fullName>
    </submittedName>
</protein>
<feature type="transmembrane region" description="Helical" evidence="1">
    <location>
        <begin position="76"/>
        <end position="95"/>
    </location>
</feature>
<accession>A0ABS3LC75</accession>
<gene>
    <name evidence="2" type="ORF">JZO70_10695</name>
</gene>
<keyword evidence="1" id="KW-0812">Transmembrane</keyword>
<keyword evidence="1" id="KW-0472">Membrane</keyword>
<name>A0ABS3LC75_9ENTE</name>
<evidence type="ECO:0000313" key="3">
    <source>
        <dbReference type="Proteomes" id="UP000664601"/>
    </source>
</evidence>
<keyword evidence="3" id="KW-1185">Reference proteome</keyword>
<dbReference type="EMBL" id="JAFREM010000017">
    <property type="protein sequence ID" value="MBO1306633.1"/>
    <property type="molecule type" value="Genomic_DNA"/>
</dbReference>